<dbReference type="SMR" id="A0A059ARG8"/>
<dbReference type="EMBL" id="KK198761">
    <property type="protein sequence ID" value="KCW56296.1"/>
    <property type="molecule type" value="Genomic_DNA"/>
</dbReference>
<dbReference type="GO" id="GO:0005634">
    <property type="term" value="C:nucleus"/>
    <property type="evidence" value="ECO:0000318"/>
    <property type="project" value="GO_Central"/>
</dbReference>
<feature type="domain" description="TCP" evidence="7">
    <location>
        <begin position="56"/>
        <end position="114"/>
    </location>
</feature>
<dbReference type="InterPro" id="IPR005333">
    <property type="entry name" value="Transcription_factor_TCP"/>
</dbReference>
<feature type="compositionally biased region" description="Polar residues" evidence="6">
    <location>
        <begin position="325"/>
        <end position="338"/>
    </location>
</feature>
<feature type="region of interest" description="Disordered" evidence="6">
    <location>
        <begin position="319"/>
        <end position="338"/>
    </location>
</feature>
<comment type="subcellular location">
    <subcellularLocation>
        <location evidence="1">Nucleus</location>
    </subcellularLocation>
</comment>
<dbReference type="PROSITE" id="PS51369">
    <property type="entry name" value="TCP"/>
    <property type="match status" value="1"/>
</dbReference>
<dbReference type="FunCoup" id="A0A059ARG8">
    <property type="interactions" value="31"/>
</dbReference>
<dbReference type="Pfam" id="PF03634">
    <property type="entry name" value="TCP"/>
    <property type="match status" value="1"/>
</dbReference>
<organism evidence="8">
    <name type="scientific">Eucalyptus grandis</name>
    <name type="common">Flooded gum</name>
    <dbReference type="NCBI Taxonomy" id="71139"/>
    <lineage>
        <taxon>Eukaryota</taxon>
        <taxon>Viridiplantae</taxon>
        <taxon>Streptophyta</taxon>
        <taxon>Embryophyta</taxon>
        <taxon>Tracheophyta</taxon>
        <taxon>Spermatophyta</taxon>
        <taxon>Magnoliopsida</taxon>
        <taxon>eudicotyledons</taxon>
        <taxon>Gunneridae</taxon>
        <taxon>Pentapetalae</taxon>
        <taxon>rosids</taxon>
        <taxon>malvids</taxon>
        <taxon>Myrtales</taxon>
        <taxon>Myrtaceae</taxon>
        <taxon>Myrtoideae</taxon>
        <taxon>Eucalypteae</taxon>
        <taxon>Eucalyptus</taxon>
    </lineage>
</organism>
<dbReference type="Gramene" id="KCW56296">
    <property type="protein sequence ID" value="KCW56296"/>
    <property type="gene ID" value="EUGRSUZ_I02038"/>
</dbReference>
<keyword evidence="5" id="KW-0539">Nucleus</keyword>
<dbReference type="AlphaFoldDB" id="A0A059ARG8"/>
<evidence type="ECO:0000256" key="5">
    <source>
        <dbReference type="ARBA" id="ARBA00023242"/>
    </source>
</evidence>
<dbReference type="STRING" id="71139.A0A059ARG8"/>
<dbReference type="GO" id="GO:0003700">
    <property type="term" value="F:DNA-binding transcription factor activity"/>
    <property type="evidence" value="ECO:0000318"/>
    <property type="project" value="GO_Central"/>
</dbReference>
<dbReference type="InParanoid" id="A0A059ARG8"/>
<keyword evidence="4" id="KW-0804">Transcription</keyword>
<dbReference type="InterPro" id="IPR017887">
    <property type="entry name" value="TF_TCP_subgr"/>
</dbReference>
<dbReference type="KEGG" id="egr:104419427"/>
<name>A0A059ARG8_EUCGR</name>
<sequence length="338" mass="37109">MMMNIEPKEADSPPTREKIASTNHKILKASSSSGSAAHWLRSRDPRIVRVSRAFGGKDRHSKVCTIKGLRDRRVRLSVPTAIQLYDLQDRLGLSQPSKVVDWLLDVAKHEIDELPPLPLIQPGHNLGHQIHQSILSKSHEIVGDDSSSKDGLVKSSRSRTWSCSDHHQEDDQEPNDCGASKVQAQNYFLSRTSSSFHLEPPNMSLLPNSAAIHGFTSQIGDPHHQNVNNFIPFSLHSGSSQIFLCPPGVTTAPTPSYFPSLFATSTDSNSDPRPANHQFQFVSSVNSHNILPSSLAPPLLISASYPSFMRASHLDGSCTEEGLHSHNSFGSDQPNKDP</sequence>
<reference evidence="8" key="1">
    <citation type="submission" date="2013-07" db="EMBL/GenBank/DDBJ databases">
        <title>The genome of Eucalyptus grandis.</title>
        <authorList>
            <person name="Schmutz J."/>
            <person name="Hayes R."/>
            <person name="Myburg A."/>
            <person name="Tuskan G."/>
            <person name="Grattapaglia D."/>
            <person name="Rokhsar D.S."/>
        </authorList>
    </citation>
    <scope>NUCLEOTIDE SEQUENCE</scope>
    <source>
        <tissue evidence="8">Leaf extractions</tissue>
    </source>
</reference>
<dbReference type="PANTHER" id="PTHR31072:SF147">
    <property type="entry name" value="TRANSCRIPTION FACTOR TCP13"/>
    <property type="match status" value="1"/>
</dbReference>
<keyword evidence="2" id="KW-0805">Transcription regulation</keyword>
<evidence type="ECO:0000256" key="6">
    <source>
        <dbReference type="SAM" id="MobiDB-lite"/>
    </source>
</evidence>
<evidence type="ECO:0000256" key="3">
    <source>
        <dbReference type="ARBA" id="ARBA00023125"/>
    </source>
</evidence>
<evidence type="ECO:0000313" key="8">
    <source>
        <dbReference type="EMBL" id="KCW56296.1"/>
    </source>
</evidence>
<evidence type="ECO:0000256" key="4">
    <source>
        <dbReference type="ARBA" id="ARBA00023163"/>
    </source>
</evidence>
<protein>
    <recommendedName>
        <fullName evidence="7">TCP domain-containing protein</fullName>
    </recommendedName>
</protein>
<gene>
    <name evidence="8" type="ORF">EUGRSUZ_I02038</name>
</gene>
<dbReference type="GO" id="GO:0043565">
    <property type="term" value="F:sequence-specific DNA binding"/>
    <property type="evidence" value="ECO:0000318"/>
    <property type="project" value="GO_Central"/>
</dbReference>
<feature type="region of interest" description="Disordered" evidence="6">
    <location>
        <begin position="159"/>
        <end position="178"/>
    </location>
</feature>
<evidence type="ECO:0000259" key="7">
    <source>
        <dbReference type="PROSITE" id="PS51369"/>
    </source>
</evidence>
<keyword evidence="3" id="KW-0238">DNA-binding</keyword>
<dbReference type="OrthoDB" id="1889307at2759"/>
<dbReference type="eggNOG" id="ENOG502QS1Y">
    <property type="taxonomic scope" value="Eukaryota"/>
</dbReference>
<evidence type="ECO:0000256" key="1">
    <source>
        <dbReference type="ARBA" id="ARBA00004123"/>
    </source>
</evidence>
<evidence type="ECO:0000256" key="2">
    <source>
        <dbReference type="ARBA" id="ARBA00023015"/>
    </source>
</evidence>
<accession>A0A059ARG8</accession>
<dbReference type="PANTHER" id="PTHR31072">
    <property type="entry name" value="TRANSCRIPTION FACTOR TCP4-RELATED"/>
    <property type="match status" value="1"/>
</dbReference>
<proteinExistence type="predicted"/>